<evidence type="ECO:0000313" key="13">
    <source>
        <dbReference type="Proteomes" id="UP000431092"/>
    </source>
</evidence>
<comment type="caution">
    <text evidence="12">The sequence shown here is derived from an EMBL/GenBank/DDBJ whole genome shotgun (WGS) entry which is preliminary data.</text>
</comment>
<evidence type="ECO:0000256" key="4">
    <source>
        <dbReference type="ARBA" id="ARBA00022989"/>
    </source>
</evidence>
<evidence type="ECO:0000256" key="3">
    <source>
        <dbReference type="ARBA" id="ARBA00022692"/>
    </source>
</evidence>
<evidence type="ECO:0000256" key="11">
    <source>
        <dbReference type="SAM" id="MobiDB-lite"/>
    </source>
</evidence>
<keyword evidence="2 10" id="KW-1003">Cell membrane</keyword>
<keyword evidence="4 10" id="KW-1133">Transmembrane helix</keyword>
<dbReference type="GO" id="GO:0140114">
    <property type="term" value="P:cellular detoxification of fluoride"/>
    <property type="evidence" value="ECO:0007669"/>
    <property type="project" value="UniProtKB-UniRule"/>
</dbReference>
<keyword evidence="3 10" id="KW-0812">Transmembrane</keyword>
<feature type="transmembrane region" description="Helical" evidence="10">
    <location>
        <begin position="101"/>
        <end position="127"/>
    </location>
</feature>
<name>A0A6I3IYE1_9MICO</name>
<feature type="transmembrane region" description="Helical" evidence="10">
    <location>
        <begin position="69"/>
        <end position="95"/>
    </location>
</feature>
<evidence type="ECO:0000313" key="12">
    <source>
        <dbReference type="EMBL" id="MTB73321.1"/>
    </source>
</evidence>
<dbReference type="GO" id="GO:0005886">
    <property type="term" value="C:plasma membrane"/>
    <property type="evidence" value="ECO:0007669"/>
    <property type="project" value="UniProtKB-SubCell"/>
</dbReference>
<accession>A0A6I3IYE1</accession>
<keyword evidence="5 10" id="KW-0472">Membrane</keyword>
<comment type="function">
    <text evidence="9 10">Fluoride-specific ion channel. Important for reducing fluoride concentration in the cell, thus reducing its toxicity.</text>
</comment>
<evidence type="ECO:0000256" key="6">
    <source>
        <dbReference type="ARBA" id="ARBA00023303"/>
    </source>
</evidence>
<protein>
    <recommendedName>
        <fullName evidence="10">Fluoride-specific ion channel FluC</fullName>
    </recommendedName>
</protein>
<evidence type="ECO:0000256" key="7">
    <source>
        <dbReference type="ARBA" id="ARBA00035120"/>
    </source>
</evidence>
<dbReference type="GO" id="GO:0062054">
    <property type="term" value="F:fluoride channel activity"/>
    <property type="evidence" value="ECO:0007669"/>
    <property type="project" value="UniProtKB-UniRule"/>
</dbReference>
<dbReference type="InterPro" id="IPR003691">
    <property type="entry name" value="FluC"/>
</dbReference>
<comment type="subcellular location">
    <subcellularLocation>
        <location evidence="1 10">Cell membrane</location>
        <topology evidence="1 10">Multi-pass membrane protein</topology>
    </subcellularLocation>
</comment>
<sequence>MTSPLSPTTRFAVVAVGGIGGALLRAGISELVPYDAGHFPTSLLLTQAIGCGLAGFLTPYLLRRGPLWSLAFLTGALASFTTFGLFTGQVVLLAPGRLATAVVYLLATVLVGVAAAVGGLHLAMRLIERPDRPDRPRGPGGQDGQRSAVRRQASTGVTPVQSRDPREHTSPVRTVRTRWRR</sequence>
<feature type="compositionally biased region" description="Polar residues" evidence="11">
    <location>
        <begin position="152"/>
        <end position="161"/>
    </location>
</feature>
<gene>
    <name evidence="10" type="primary">fluC</name>
    <name evidence="10" type="synonym">crcB</name>
    <name evidence="12" type="ORF">GGG17_15405</name>
</gene>
<keyword evidence="13" id="KW-1185">Reference proteome</keyword>
<comment type="caution">
    <text evidence="10">Lacks conserved residue(s) required for the propagation of feature annotation.</text>
</comment>
<evidence type="ECO:0000256" key="10">
    <source>
        <dbReference type="HAMAP-Rule" id="MF_00454"/>
    </source>
</evidence>
<proteinExistence type="inferred from homology"/>
<evidence type="ECO:0000256" key="9">
    <source>
        <dbReference type="ARBA" id="ARBA00049940"/>
    </source>
</evidence>
<keyword evidence="10" id="KW-0406">Ion transport</keyword>
<comment type="catalytic activity">
    <reaction evidence="8">
        <text>fluoride(in) = fluoride(out)</text>
        <dbReference type="Rhea" id="RHEA:76159"/>
        <dbReference type="ChEBI" id="CHEBI:17051"/>
    </reaction>
    <physiologicalReaction direction="left-to-right" evidence="8">
        <dbReference type="Rhea" id="RHEA:76160"/>
    </physiologicalReaction>
</comment>
<evidence type="ECO:0000256" key="8">
    <source>
        <dbReference type="ARBA" id="ARBA00035585"/>
    </source>
</evidence>
<comment type="similarity">
    <text evidence="7 10">Belongs to the fluoride channel Fluc/FEX (TC 1.A.43) family.</text>
</comment>
<dbReference type="RefSeq" id="WP_154594567.1">
    <property type="nucleotide sequence ID" value="NZ_WLVL01000056.1"/>
</dbReference>
<keyword evidence="6 10" id="KW-0407">Ion channel</keyword>
<organism evidence="12 13">
    <name type="scientific">Arsenicicoccus cauae</name>
    <dbReference type="NCBI Taxonomy" id="2663847"/>
    <lineage>
        <taxon>Bacteria</taxon>
        <taxon>Bacillati</taxon>
        <taxon>Actinomycetota</taxon>
        <taxon>Actinomycetes</taxon>
        <taxon>Micrococcales</taxon>
        <taxon>Intrasporangiaceae</taxon>
        <taxon>Arsenicicoccus</taxon>
    </lineage>
</organism>
<keyword evidence="10" id="KW-0813">Transport</keyword>
<dbReference type="Proteomes" id="UP000431092">
    <property type="component" value="Unassembled WGS sequence"/>
</dbReference>
<dbReference type="AlphaFoldDB" id="A0A6I3IYE1"/>
<evidence type="ECO:0000256" key="2">
    <source>
        <dbReference type="ARBA" id="ARBA00022475"/>
    </source>
</evidence>
<dbReference type="Pfam" id="PF02537">
    <property type="entry name" value="CRCB"/>
    <property type="match status" value="1"/>
</dbReference>
<evidence type="ECO:0000256" key="5">
    <source>
        <dbReference type="ARBA" id="ARBA00023136"/>
    </source>
</evidence>
<evidence type="ECO:0000256" key="1">
    <source>
        <dbReference type="ARBA" id="ARBA00004651"/>
    </source>
</evidence>
<dbReference type="EMBL" id="WLVL01000056">
    <property type="protein sequence ID" value="MTB73321.1"/>
    <property type="molecule type" value="Genomic_DNA"/>
</dbReference>
<feature type="transmembrane region" description="Helical" evidence="10">
    <location>
        <begin position="12"/>
        <end position="32"/>
    </location>
</feature>
<reference evidence="12 13" key="1">
    <citation type="submission" date="2019-11" db="EMBL/GenBank/DDBJ databases">
        <title>Whole genome sequencing identifies a novel species of the genus Arsenicicoccus isolated from human blood.</title>
        <authorList>
            <person name="Jeong J.H."/>
            <person name="Kweon O.J."/>
            <person name="Kim H.R."/>
            <person name="Kim T.-H."/>
            <person name="Ha S.-M."/>
            <person name="Lee M.-K."/>
        </authorList>
    </citation>
    <scope>NUCLEOTIDE SEQUENCE [LARGE SCALE GENOMIC DNA]</scope>
    <source>
        <strain evidence="12 13">MKL-02</strain>
    </source>
</reference>
<feature type="transmembrane region" description="Helical" evidence="10">
    <location>
        <begin position="44"/>
        <end position="62"/>
    </location>
</feature>
<feature type="region of interest" description="Disordered" evidence="11">
    <location>
        <begin position="130"/>
        <end position="181"/>
    </location>
</feature>
<dbReference type="HAMAP" id="MF_00454">
    <property type="entry name" value="FluC"/>
    <property type="match status" value="1"/>
</dbReference>